<dbReference type="KEGG" id="caul:KCG34_16645"/>
<dbReference type="InterPro" id="IPR023187">
    <property type="entry name" value="Tscrpt_reg_MarR-type_CS"/>
</dbReference>
<dbReference type="SUPFAM" id="SSF46785">
    <property type="entry name" value="Winged helix' DNA-binding domain"/>
    <property type="match status" value="1"/>
</dbReference>
<dbReference type="CDD" id="cd00090">
    <property type="entry name" value="HTH_ARSR"/>
    <property type="match status" value="1"/>
</dbReference>
<evidence type="ECO:0000259" key="5">
    <source>
        <dbReference type="PROSITE" id="PS51186"/>
    </source>
</evidence>
<dbReference type="PANTHER" id="PTHR33164:SF43">
    <property type="entry name" value="HTH-TYPE TRANSCRIPTIONAL REPRESSOR YETL"/>
    <property type="match status" value="1"/>
</dbReference>
<dbReference type="InterPro" id="IPR011991">
    <property type="entry name" value="ArsR-like_HTH"/>
</dbReference>
<dbReference type="GO" id="GO:0006950">
    <property type="term" value="P:response to stress"/>
    <property type="evidence" value="ECO:0007669"/>
    <property type="project" value="TreeGrafter"/>
</dbReference>
<name>A0A975FYL4_9CAUL</name>
<evidence type="ECO:0000313" key="6">
    <source>
        <dbReference type="EMBL" id="QUD86696.1"/>
    </source>
</evidence>
<evidence type="ECO:0000256" key="2">
    <source>
        <dbReference type="ARBA" id="ARBA00023125"/>
    </source>
</evidence>
<evidence type="ECO:0000313" key="7">
    <source>
        <dbReference type="Proteomes" id="UP000676409"/>
    </source>
</evidence>
<dbReference type="SMART" id="SM00347">
    <property type="entry name" value="HTH_MARR"/>
    <property type="match status" value="1"/>
</dbReference>
<keyword evidence="7" id="KW-1185">Reference proteome</keyword>
<accession>A0A975FYL4</accession>
<dbReference type="EMBL" id="CP073078">
    <property type="protein sequence ID" value="QUD86696.1"/>
    <property type="molecule type" value="Genomic_DNA"/>
</dbReference>
<dbReference type="GO" id="GO:0003677">
    <property type="term" value="F:DNA binding"/>
    <property type="evidence" value="ECO:0007669"/>
    <property type="project" value="UniProtKB-KW"/>
</dbReference>
<dbReference type="Gene3D" id="1.10.10.10">
    <property type="entry name" value="Winged helix-like DNA-binding domain superfamily/Winged helix DNA-binding domain"/>
    <property type="match status" value="1"/>
</dbReference>
<keyword evidence="2" id="KW-0238">DNA-binding</keyword>
<keyword evidence="3" id="KW-0804">Transcription</keyword>
<dbReference type="GO" id="GO:0016747">
    <property type="term" value="F:acyltransferase activity, transferring groups other than amino-acyl groups"/>
    <property type="evidence" value="ECO:0007669"/>
    <property type="project" value="InterPro"/>
</dbReference>
<evidence type="ECO:0000256" key="3">
    <source>
        <dbReference type="ARBA" id="ARBA00023163"/>
    </source>
</evidence>
<gene>
    <name evidence="6" type="ORF">KCG34_16645</name>
</gene>
<dbReference type="Gene3D" id="3.40.630.30">
    <property type="match status" value="1"/>
</dbReference>
<organism evidence="6 7">
    <name type="scientific">Phenylobacterium montanum</name>
    <dbReference type="NCBI Taxonomy" id="2823693"/>
    <lineage>
        <taxon>Bacteria</taxon>
        <taxon>Pseudomonadati</taxon>
        <taxon>Pseudomonadota</taxon>
        <taxon>Alphaproteobacteria</taxon>
        <taxon>Caulobacterales</taxon>
        <taxon>Caulobacteraceae</taxon>
        <taxon>Phenylobacterium</taxon>
    </lineage>
</organism>
<dbReference type="PRINTS" id="PR00598">
    <property type="entry name" value="HTHMARR"/>
</dbReference>
<dbReference type="SUPFAM" id="SSF55729">
    <property type="entry name" value="Acyl-CoA N-acyltransferases (Nat)"/>
    <property type="match status" value="1"/>
</dbReference>
<dbReference type="PROSITE" id="PS50995">
    <property type="entry name" value="HTH_MARR_2"/>
    <property type="match status" value="1"/>
</dbReference>
<dbReference type="PROSITE" id="PS01117">
    <property type="entry name" value="HTH_MARR_1"/>
    <property type="match status" value="1"/>
</dbReference>
<dbReference type="InterPro" id="IPR000182">
    <property type="entry name" value="GNAT_dom"/>
</dbReference>
<evidence type="ECO:0000259" key="4">
    <source>
        <dbReference type="PROSITE" id="PS50995"/>
    </source>
</evidence>
<dbReference type="InterPro" id="IPR036390">
    <property type="entry name" value="WH_DNA-bd_sf"/>
</dbReference>
<dbReference type="PROSITE" id="PS51186">
    <property type="entry name" value="GNAT"/>
    <property type="match status" value="1"/>
</dbReference>
<dbReference type="Pfam" id="PF00583">
    <property type="entry name" value="Acetyltransf_1"/>
    <property type="match status" value="1"/>
</dbReference>
<evidence type="ECO:0000256" key="1">
    <source>
        <dbReference type="ARBA" id="ARBA00023015"/>
    </source>
</evidence>
<protein>
    <submittedName>
        <fullName evidence="6">Bifunctional helix-turn-helix transcriptional regulator/GNAT family N-acetyltransferase</fullName>
    </submittedName>
</protein>
<sequence length="319" mass="34825">MTGDLLQERGNLFLGSRLKRLAERMQADVVHVPERAGLEIQPGQYPMLGVLDRDGPMTIGELAQTLELSQPTITRAVARLIEMGLVEASRLGRDQRHKTISLTAAGRAAMEVSKARVWPQIEAAVTEITQGLTGSLLNQITILERRLAEKPLSQRGLSAVPSGLVIREFAADLAPAFRDINSQWITAMYEMEAADREVLDDPEGKIIDPGGAILFVEAEGLGIVGTCALKKTGEGAFELIKMGVLESARGRKAGEFLLRAVIARAQTLGAKTLYLLSNKKSAAAVHLYEKLGFVHDEAIMRDYGGAYERCDVAMRYRGR</sequence>
<proteinExistence type="predicted"/>
<feature type="domain" description="HTH marR-type" evidence="4">
    <location>
        <begin position="11"/>
        <end position="149"/>
    </location>
</feature>
<dbReference type="InterPro" id="IPR016181">
    <property type="entry name" value="Acyl_CoA_acyltransferase"/>
</dbReference>
<dbReference type="PANTHER" id="PTHR33164">
    <property type="entry name" value="TRANSCRIPTIONAL REGULATOR, MARR FAMILY"/>
    <property type="match status" value="1"/>
</dbReference>
<dbReference type="Pfam" id="PF12802">
    <property type="entry name" value="MarR_2"/>
    <property type="match status" value="1"/>
</dbReference>
<dbReference type="RefSeq" id="WP_211936748.1">
    <property type="nucleotide sequence ID" value="NZ_CP073078.1"/>
</dbReference>
<dbReference type="CDD" id="cd04301">
    <property type="entry name" value="NAT_SF"/>
    <property type="match status" value="1"/>
</dbReference>
<dbReference type="Proteomes" id="UP000676409">
    <property type="component" value="Chromosome"/>
</dbReference>
<dbReference type="GO" id="GO:0003700">
    <property type="term" value="F:DNA-binding transcription factor activity"/>
    <property type="evidence" value="ECO:0007669"/>
    <property type="project" value="InterPro"/>
</dbReference>
<feature type="domain" description="N-acetyltransferase" evidence="5">
    <location>
        <begin position="164"/>
        <end position="319"/>
    </location>
</feature>
<keyword evidence="1" id="KW-0805">Transcription regulation</keyword>
<dbReference type="InterPro" id="IPR039422">
    <property type="entry name" value="MarR/SlyA-like"/>
</dbReference>
<dbReference type="AlphaFoldDB" id="A0A975FYL4"/>
<dbReference type="InterPro" id="IPR036388">
    <property type="entry name" value="WH-like_DNA-bd_sf"/>
</dbReference>
<dbReference type="InterPro" id="IPR000835">
    <property type="entry name" value="HTH_MarR-typ"/>
</dbReference>
<reference evidence="6" key="1">
    <citation type="submission" date="2021-04" db="EMBL/GenBank/DDBJ databases">
        <title>The complete genome sequence of Caulobacter sp. S6.</title>
        <authorList>
            <person name="Tang Y."/>
            <person name="Ouyang W."/>
            <person name="Liu Q."/>
            <person name="Huang B."/>
            <person name="Guo Z."/>
            <person name="Lei P."/>
        </authorList>
    </citation>
    <scope>NUCLEOTIDE SEQUENCE</scope>
    <source>
        <strain evidence="6">S6</strain>
    </source>
</reference>